<keyword evidence="1" id="KW-0378">Hydrolase</keyword>
<dbReference type="GO" id="GO:0016787">
    <property type="term" value="F:hydrolase activity"/>
    <property type="evidence" value="ECO:0007669"/>
    <property type="project" value="UniProtKB-KW"/>
</dbReference>
<dbReference type="InterPro" id="IPR000868">
    <property type="entry name" value="Isochorismatase-like_dom"/>
</dbReference>
<gene>
    <name evidence="3" type="ORF">LHA_1973</name>
</gene>
<dbReference type="Gene3D" id="3.40.50.850">
    <property type="entry name" value="Isochorismatase-like"/>
    <property type="match status" value="1"/>
</dbReference>
<dbReference type="AlphaFoldDB" id="A0A0A8UTZ6"/>
<evidence type="ECO:0000256" key="1">
    <source>
        <dbReference type="ARBA" id="ARBA00022801"/>
    </source>
</evidence>
<name>A0A0A8UTZ6_LEGHA</name>
<dbReference type="Pfam" id="PF00857">
    <property type="entry name" value="Isochorismatase"/>
    <property type="match status" value="1"/>
</dbReference>
<evidence type="ECO:0000313" key="3">
    <source>
        <dbReference type="EMBL" id="CEK11001.1"/>
    </source>
</evidence>
<dbReference type="PANTHER" id="PTHR43540:SF1">
    <property type="entry name" value="ISOCHORISMATASE HYDROLASE"/>
    <property type="match status" value="1"/>
</dbReference>
<dbReference type="InterPro" id="IPR036380">
    <property type="entry name" value="Isochorismatase-like_sf"/>
</dbReference>
<accession>A0A0A8UTZ6</accession>
<protein>
    <submittedName>
        <fullName evidence="3">Isochorismatase</fullName>
    </submittedName>
</protein>
<dbReference type="InterPro" id="IPR050272">
    <property type="entry name" value="Isochorismatase-like_hydrls"/>
</dbReference>
<organism evidence="3 4">
    <name type="scientific">Legionella hackeliae</name>
    <dbReference type="NCBI Taxonomy" id="449"/>
    <lineage>
        <taxon>Bacteria</taxon>
        <taxon>Pseudomonadati</taxon>
        <taxon>Pseudomonadota</taxon>
        <taxon>Gammaproteobacteria</taxon>
        <taxon>Legionellales</taxon>
        <taxon>Legionellaceae</taxon>
        <taxon>Legionella</taxon>
    </lineage>
</organism>
<reference evidence="4" key="1">
    <citation type="submission" date="2014-09" db="EMBL/GenBank/DDBJ databases">
        <authorList>
            <person name="Gomez-Valero L."/>
        </authorList>
    </citation>
    <scope>NUCLEOTIDE SEQUENCE [LARGE SCALE GENOMIC DNA]</scope>
    <source>
        <strain evidence="4">ATCC35250</strain>
    </source>
</reference>
<keyword evidence="4" id="KW-1185">Reference proteome</keyword>
<sequence length="192" mass="21467">MSNTAVIVIDFINDIAHQNGKIAAAASFINSNRIIENTNKLIAIAREKNFLLLFVKVAFSQDYQECPEDSPVFGKIKELKALQLGTWGAEFHEKLATLPDDIVIVKHRVSAFYGTPLEIYLRTNHIETVLLSGVATNMTITSTAREAHDRDYKVVILEDACAAATEEIQKNSLELLSRVARIINLEQLKKEL</sequence>
<evidence type="ECO:0000259" key="2">
    <source>
        <dbReference type="Pfam" id="PF00857"/>
    </source>
</evidence>
<dbReference type="SUPFAM" id="SSF52499">
    <property type="entry name" value="Isochorismatase-like hydrolases"/>
    <property type="match status" value="1"/>
</dbReference>
<dbReference type="OrthoDB" id="9807387at2"/>
<feature type="domain" description="Isochorismatase-like" evidence="2">
    <location>
        <begin position="4"/>
        <end position="187"/>
    </location>
</feature>
<dbReference type="STRING" id="449.LHA_1973"/>
<dbReference type="EMBL" id="LN681225">
    <property type="protein sequence ID" value="CEK11001.1"/>
    <property type="molecule type" value="Genomic_DNA"/>
</dbReference>
<dbReference type="Proteomes" id="UP000032803">
    <property type="component" value="Chromosome I"/>
</dbReference>
<evidence type="ECO:0000313" key="4">
    <source>
        <dbReference type="Proteomes" id="UP000032803"/>
    </source>
</evidence>
<dbReference type="KEGG" id="lha:LHA_1973"/>
<dbReference type="PANTHER" id="PTHR43540">
    <property type="entry name" value="PEROXYUREIDOACRYLATE/UREIDOACRYLATE AMIDOHYDROLASE-RELATED"/>
    <property type="match status" value="1"/>
</dbReference>
<dbReference type="CDD" id="cd00431">
    <property type="entry name" value="cysteine_hydrolases"/>
    <property type="match status" value="1"/>
</dbReference>
<dbReference type="PATRIC" id="fig|449.7.peg.2172"/>
<proteinExistence type="predicted"/>
<dbReference type="HOGENOM" id="CLU_068979_8_2_6"/>
<dbReference type="RefSeq" id="WP_045106275.1">
    <property type="nucleotide sequence ID" value="NZ_LN681225.1"/>
</dbReference>